<dbReference type="Pfam" id="PF01042">
    <property type="entry name" value="Ribonuc_L-PSP"/>
    <property type="match status" value="1"/>
</dbReference>
<dbReference type="Proteomes" id="UP000014629">
    <property type="component" value="Unassembled WGS sequence"/>
</dbReference>
<dbReference type="SUPFAM" id="SSF55298">
    <property type="entry name" value="YjgF-like"/>
    <property type="match status" value="1"/>
</dbReference>
<dbReference type="InterPro" id="IPR006175">
    <property type="entry name" value="YjgF/YER057c/UK114"/>
</dbReference>
<accession>S3ZVN9</accession>
<protein>
    <submittedName>
        <fullName evidence="2">Putative Enamine/imine deaminase</fullName>
    </submittedName>
</protein>
<dbReference type="InterPro" id="IPR035959">
    <property type="entry name" value="RutC-like_sf"/>
</dbReference>
<organism evidence="2 3">
    <name type="scientific">Streptomyces aurantiacus JA 4570</name>
    <dbReference type="NCBI Taxonomy" id="1286094"/>
    <lineage>
        <taxon>Bacteria</taxon>
        <taxon>Bacillati</taxon>
        <taxon>Actinomycetota</taxon>
        <taxon>Actinomycetes</taxon>
        <taxon>Kitasatosporales</taxon>
        <taxon>Streptomycetaceae</taxon>
        <taxon>Streptomyces</taxon>
        <taxon>Streptomyces aurantiacus group</taxon>
    </lineage>
</organism>
<dbReference type="AlphaFoldDB" id="S3ZVN9"/>
<dbReference type="PATRIC" id="fig|1286094.4.peg.4409"/>
<dbReference type="CDD" id="cd00448">
    <property type="entry name" value="YjgF_YER057c_UK114_family"/>
    <property type="match status" value="1"/>
</dbReference>
<gene>
    <name evidence="2" type="ORF">STRAU_4461</name>
</gene>
<name>S3ZVN9_9ACTN</name>
<evidence type="ECO:0000256" key="1">
    <source>
        <dbReference type="ARBA" id="ARBA00010552"/>
    </source>
</evidence>
<reference evidence="2 3" key="1">
    <citation type="submission" date="2013-02" db="EMBL/GenBank/DDBJ databases">
        <title>Draft Genome Sequence of Streptomyces aurantiacus, Which Produces Setomimycin.</title>
        <authorList>
            <person name="Gruening B.A."/>
            <person name="Praeg A."/>
            <person name="Erxleben A."/>
            <person name="Guenther S."/>
            <person name="Mueller M."/>
        </authorList>
    </citation>
    <scope>NUCLEOTIDE SEQUENCE [LARGE SCALE GENOMIC DNA]</scope>
    <source>
        <strain evidence="2 3">JA 4570</strain>
    </source>
</reference>
<dbReference type="OrthoDB" id="3185659at2"/>
<evidence type="ECO:0000313" key="2">
    <source>
        <dbReference type="EMBL" id="EPH42470.1"/>
    </source>
</evidence>
<dbReference type="RefSeq" id="WP_016642587.1">
    <property type="nucleotide sequence ID" value="NZ_AOPZ01000228.1"/>
</dbReference>
<sequence length="131" mass="13823">MHITLDNPATAPRPLGPYSQVARVQLADGSALLYLSGQIADGADITAQSHGIFATLTALLEAHGAALADIINIRTFLTDMDDLPGYAAVRRTYLTGTPPTSTTVAVPRLFRPEALIEVDVVAALPAIEDRS</sequence>
<dbReference type="Gene3D" id="3.30.1330.40">
    <property type="entry name" value="RutC-like"/>
    <property type="match status" value="1"/>
</dbReference>
<keyword evidence="3" id="KW-1185">Reference proteome</keyword>
<proteinExistence type="inferred from homology"/>
<dbReference type="EMBL" id="AOPZ01000228">
    <property type="protein sequence ID" value="EPH42470.1"/>
    <property type="molecule type" value="Genomic_DNA"/>
</dbReference>
<comment type="caution">
    <text evidence="2">The sequence shown here is derived from an EMBL/GenBank/DDBJ whole genome shotgun (WGS) entry which is preliminary data.</text>
</comment>
<comment type="similarity">
    <text evidence="1">Belongs to the RutC family.</text>
</comment>
<dbReference type="PANTHER" id="PTHR11803">
    <property type="entry name" value="2-IMINOBUTANOATE/2-IMINOPROPANOATE DEAMINASE RIDA"/>
    <property type="match status" value="1"/>
</dbReference>
<evidence type="ECO:0000313" key="3">
    <source>
        <dbReference type="Proteomes" id="UP000014629"/>
    </source>
</evidence>
<dbReference type="GO" id="GO:0019239">
    <property type="term" value="F:deaminase activity"/>
    <property type="evidence" value="ECO:0007669"/>
    <property type="project" value="TreeGrafter"/>
</dbReference>
<dbReference type="PANTHER" id="PTHR11803:SF58">
    <property type="entry name" value="PROTEIN HMF1-RELATED"/>
    <property type="match status" value="1"/>
</dbReference>
<dbReference type="GO" id="GO:0005829">
    <property type="term" value="C:cytosol"/>
    <property type="evidence" value="ECO:0007669"/>
    <property type="project" value="TreeGrafter"/>
</dbReference>